<feature type="domain" description="ChsH2 C-terminal OB-fold" evidence="1">
    <location>
        <begin position="58"/>
        <end position="120"/>
    </location>
</feature>
<evidence type="ECO:0000313" key="2">
    <source>
        <dbReference type="EMBL" id="SHL22601.1"/>
    </source>
</evidence>
<accession>A0A1M6YWD3</accession>
<dbReference type="InterPro" id="IPR002878">
    <property type="entry name" value="ChsH2_C"/>
</dbReference>
<evidence type="ECO:0000259" key="1">
    <source>
        <dbReference type="Pfam" id="PF01796"/>
    </source>
</evidence>
<dbReference type="PANTHER" id="PTHR34075:SF5">
    <property type="entry name" value="BLR3430 PROTEIN"/>
    <property type="match status" value="1"/>
</dbReference>
<dbReference type="PANTHER" id="PTHR34075">
    <property type="entry name" value="BLR3430 PROTEIN"/>
    <property type="match status" value="1"/>
</dbReference>
<organism evidence="2 3">
    <name type="scientific">Paraburkholderia terricola</name>
    <dbReference type="NCBI Taxonomy" id="169427"/>
    <lineage>
        <taxon>Bacteria</taxon>
        <taxon>Pseudomonadati</taxon>
        <taxon>Pseudomonadota</taxon>
        <taxon>Betaproteobacteria</taxon>
        <taxon>Burkholderiales</taxon>
        <taxon>Burkholderiaceae</taxon>
        <taxon>Paraburkholderia</taxon>
    </lineage>
</organism>
<dbReference type="InterPro" id="IPR052513">
    <property type="entry name" value="Thioester_dehydratase-like"/>
</dbReference>
<name>A0A1M6YWD3_9BURK</name>
<proteinExistence type="predicted"/>
<gene>
    <name evidence="2" type="ORF">SAMN05192548_108010</name>
</gene>
<dbReference type="Proteomes" id="UP000184395">
    <property type="component" value="Unassembled WGS sequence"/>
</dbReference>
<protein>
    <recommendedName>
        <fullName evidence="1">ChsH2 C-terminal OB-fold domain-containing protein</fullName>
    </recommendedName>
</protein>
<dbReference type="SUPFAM" id="SSF50249">
    <property type="entry name" value="Nucleic acid-binding proteins"/>
    <property type="match status" value="1"/>
</dbReference>
<dbReference type="Pfam" id="PF01796">
    <property type="entry name" value="OB_ChsH2_C"/>
    <property type="match status" value="1"/>
</dbReference>
<reference evidence="2 3" key="1">
    <citation type="submission" date="2016-11" db="EMBL/GenBank/DDBJ databases">
        <authorList>
            <person name="Jaros S."/>
            <person name="Januszkiewicz K."/>
            <person name="Wedrychowicz H."/>
        </authorList>
    </citation>
    <scope>NUCLEOTIDE SEQUENCE [LARGE SCALE GENOMIC DNA]</scope>
    <source>
        <strain evidence="2 3">LMG 20594</strain>
    </source>
</reference>
<sequence length="146" mass="16160">MSGLRTSTVAIGHYMDTAAFWAATRERRLLVQFCTQTGRWQAYPRPGSVYTGRRRLAWREVSGDGVLASWTVDRMNTPAAADAPRMHAWIDLVEGARILSWLVDCDPARLRVGLAVRVAWISLPDGWQWPAFTIAAHSGGPNGKAP</sequence>
<dbReference type="EMBL" id="FRAB01000080">
    <property type="protein sequence ID" value="SHL22601.1"/>
    <property type="molecule type" value="Genomic_DNA"/>
</dbReference>
<evidence type="ECO:0000313" key="3">
    <source>
        <dbReference type="Proteomes" id="UP000184395"/>
    </source>
</evidence>
<dbReference type="RefSeq" id="WP_011296186.1">
    <property type="nucleotide sequence ID" value="NZ_FRAB01000080.1"/>
</dbReference>
<dbReference type="InterPro" id="IPR012340">
    <property type="entry name" value="NA-bd_OB-fold"/>
</dbReference>
<dbReference type="AlphaFoldDB" id="A0A1M6YWD3"/>
<dbReference type="STRING" id="169427.SAMN05192548_108010"/>